<protein>
    <recommendedName>
        <fullName evidence="4">WXG100 family type VII secretion target</fullName>
    </recommendedName>
</protein>
<dbReference type="RefSeq" id="WP_345262633.1">
    <property type="nucleotide sequence ID" value="NZ_BAABIM010000001.1"/>
</dbReference>
<name>A0ABP8VUW2_9ACTN</name>
<dbReference type="EMBL" id="BAABIM010000001">
    <property type="protein sequence ID" value="GAA4672525.1"/>
    <property type="molecule type" value="Genomic_DNA"/>
</dbReference>
<feature type="compositionally biased region" description="Acidic residues" evidence="1">
    <location>
        <begin position="437"/>
        <end position="458"/>
    </location>
</feature>
<comment type="caution">
    <text evidence="2">The sequence shown here is derived from an EMBL/GenBank/DDBJ whole genome shotgun (WGS) entry which is preliminary data.</text>
</comment>
<organism evidence="2 3">
    <name type="scientific">Nocardioides nanhaiensis</name>
    <dbReference type="NCBI Taxonomy" id="1476871"/>
    <lineage>
        <taxon>Bacteria</taxon>
        <taxon>Bacillati</taxon>
        <taxon>Actinomycetota</taxon>
        <taxon>Actinomycetes</taxon>
        <taxon>Propionibacteriales</taxon>
        <taxon>Nocardioidaceae</taxon>
        <taxon>Nocardioides</taxon>
    </lineage>
</organism>
<evidence type="ECO:0000256" key="1">
    <source>
        <dbReference type="SAM" id="MobiDB-lite"/>
    </source>
</evidence>
<evidence type="ECO:0008006" key="4">
    <source>
        <dbReference type="Google" id="ProtNLM"/>
    </source>
</evidence>
<keyword evidence="3" id="KW-1185">Reference proteome</keyword>
<evidence type="ECO:0000313" key="2">
    <source>
        <dbReference type="EMBL" id="GAA4672525.1"/>
    </source>
</evidence>
<accession>A0ABP8VUW2</accession>
<feature type="region of interest" description="Disordered" evidence="1">
    <location>
        <begin position="402"/>
        <end position="478"/>
    </location>
</feature>
<proteinExistence type="predicted"/>
<evidence type="ECO:0000313" key="3">
    <source>
        <dbReference type="Proteomes" id="UP001500621"/>
    </source>
</evidence>
<reference evidence="3" key="1">
    <citation type="journal article" date="2019" name="Int. J. Syst. Evol. Microbiol.">
        <title>The Global Catalogue of Microorganisms (GCM) 10K type strain sequencing project: providing services to taxonomists for standard genome sequencing and annotation.</title>
        <authorList>
            <consortium name="The Broad Institute Genomics Platform"/>
            <consortium name="The Broad Institute Genome Sequencing Center for Infectious Disease"/>
            <person name="Wu L."/>
            <person name="Ma J."/>
        </authorList>
    </citation>
    <scope>NUCLEOTIDE SEQUENCE [LARGE SCALE GENOMIC DNA]</scope>
    <source>
        <strain evidence="3">JCM 18127</strain>
    </source>
</reference>
<gene>
    <name evidence="2" type="ORF">GCM10023226_06720</name>
</gene>
<sequence length="478" mass="51954">MSGQITVEWANLDRMFAAMQQIDTQSTEITTYVNDHMCSNAGFDYPACVLRPIGDQLGTVGGWFADARDFFGEKWLGVMQTVEASARLIDQQDNQVDVDFGRYMGEMGPYVPQDFPPLTVEVALFDLQDLALDEPERPEDGQLNHNEQWESLSGGYDSLRDTINTGIDRINSLGVVSIDRLPETSLDEFVVYPLSGDYLAIGGNANACNQVQTDMSTWGMNFTLVSGEVTLALQGQVEASLIAHINAYNAVMQAIGLVVGAGSEVFDSIALVSERIAVQVENALVTMLRILGRVSAKIATRVLGWFGWAMLAKDIIERGAEAITDIVDDVRTCIEIIQACFDLKDAIEAWAEEQAQRLETFQEIQDLMETLPVTVQGGNLDDLPTVDLPALEQRLNEMGIDISFGDNEGEGQDALDDELNDLDENYGPDSETGQDAAESDGGESDSDDSSYEPDDDEMLMAPGPLGPDGGSSSTGPVV</sequence>
<feature type="compositionally biased region" description="Acidic residues" evidence="1">
    <location>
        <begin position="407"/>
        <end position="426"/>
    </location>
</feature>
<dbReference type="Proteomes" id="UP001500621">
    <property type="component" value="Unassembled WGS sequence"/>
</dbReference>